<keyword evidence="2" id="KW-1185">Reference proteome</keyword>
<organism evidence="1 2">
    <name type="scientific">Zhenhengia yiwuensis</name>
    <dbReference type="NCBI Taxonomy" id="2763666"/>
    <lineage>
        <taxon>Bacteria</taxon>
        <taxon>Bacillati</taxon>
        <taxon>Bacillota</taxon>
        <taxon>Clostridia</taxon>
        <taxon>Lachnospirales</taxon>
        <taxon>Lachnospiraceae</taxon>
        <taxon>Zhenhengia</taxon>
    </lineage>
</organism>
<dbReference type="Proteomes" id="UP000655830">
    <property type="component" value="Unassembled WGS sequence"/>
</dbReference>
<evidence type="ECO:0000313" key="1">
    <source>
        <dbReference type="EMBL" id="MBC8580629.1"/>
    </source>
</evidence>
<proteinExistence type="predicted"/>
<comment type="caution">
    <text evidence="1">The sequence shown here is derived from an EMBL/GenBank/DDBJ whole genome shotgun (WGS) entry which is preliminary data.</text>
</comment>
<dbReference type="EMBL" id="JACRSY010000024">
    <property type="protein sequence ID" value="MBC8580629.1"/>
    <property type="molecule type" value="Genomic_DNA"/>
</dbReference>
<name>A0A926IF41_9FIRM</name>
<reference evidence="1" key="1">
    <citation type="submission" date="2020-08" db="EMBL/GenBank/DDBJ databases">
        <title>Genome public.</title>
        <authorList>
            <person name="Liu C."/>
            <person name="Sun Q."/>
        </authorList>
    </citation>
    <scope>NUCLEOTIDE SEQUENCE</scope>
    <source>
        <strain evidence="1">NSJ-12</strain>
    </source>
</reference>
<dbReference type="AlphaFoldDB" id="A0A926IF41"/>
<sequence>MENNKQIIDETKEVQPISYDEAFQKLGAFILKSRKEEAQKAEENKETNK</sequence>
<protein>
    <submittedName>
        <fullName evidence="1">Uncharacterized protein</fullName>
    </submittedName>
</protein>
<evidence type="ECO:0000313" key="2">
    <source>
        <dbReference type="Proteomes" id="UP000655830"/>
    </source>
</evidence>
<dbReference type="RefSeq" id="WP_177671047.1">
    <property type="nucleotide sequence ID" value="NZ_JACRSY010000024.1"/>
</dbReference>
<accession>A0A926IF41</accession>
<gene>
    <name evidence="1" type="ORF">H8718_13985</name>
</gene>